<name>A0AAD5D785_AMBAR</name>
<proteinExistence type="predicted"/>
<feature type="non-terminal residue" evidence="1">
    <location>
        <position position="74"/>
    </location>
</feature>
<keyword evidence="2" id="KW-1185">Reference proteome</keyword>
<comment type="caution">
    <text evidence="1">The sequence shown here is derived from an EMBL/GenBank/DDBJ whole genome shotgun (WGS) entry which is preliminary data.</text>
</comment>
<evidence type="ECO:0000313" key="2">
    <source>
        <dbReference type="Proteomes" id="UP001206925"/>
    </source>
</evidence>
<sequence length="74" mass="8396">QPITKLPDLRQTGIRTVTKGVETHSTRSEEVVFEQGVVRWLNRGGDESCSFVPDSDLWMKCNDDADENDQDDEV</sequence>
<protein>
    <submittedName>
        <fullName evidence="1">Uncharacterized protein</fullName>
    </submittedName>
</protein>
<reference evidence="1" key="1">
    <citation type="submission" date="2022-06" db="EMBL/GenBank/DDBJ databases">
        <title>Uncovering the hologenomic basis of an extraordinary plant invasion.</title>
        <authorList>
            <person name="Bieker V.C."/>
            <person name="Martin M.D."/>
            <person name="Gilbert T."/>
            <person name="Hodgins K."/>
            <person name="Battlay P."/>
            <person name="Petersen B."/>
            <person name="Wilson J."/>
        </authorList>
    </citation>
    <scope>NUCLEOTIDE SEQUENCE</scope>
    <source>
        <strain evidence="1">AA19_3_7</strain>
        <tissue evidence="1">Leaf</tissue>
    </source>
</reference>
<gene>
    <name evidence="1" type="ORF">M8C21_012607</name>
</gene>
<organism evidence="1 2">
    <name type="scientific">Ambrosia artemisiifolia</name>
    <name type="common">Common ragweed</name>
    <dbReference type="NCBI Taxonomy" id="4212"/>
    <lineage>
        <taxon>Eukaryota</taxon>
        <taxon>Viridiplantae</taxon>
        <taxon>Streptophyta</taxon>
        <taxon>Embryophyta</taxon>
        <taxon>Tracheophyta</taxon>
        <taxon>Spermatophyta</taxon>
        <taxon>Magnoliopsida</taxon>
        <taxon>eudicotyledons</taxon>
        <taxon>Gunneridae</taxon>
        <taxon>Pentapetalae</taxon>
        <taxon>asterids</taxon>
        <taxon>campanulids</taxon>
        <taxon>Asterales</taxon>
        <taxon>Asteraceae</taxon>
        <taxon>Asteroideae</taxon>
        <taxon>Heliantheae alliance</taxon>
        <taxon>Heliantheae</taxon>
        <taxon>Ambrosia</taxon>
    </lineage>
</organism>
<dbReference type="AlphaFoldDB" id="A0AAD5D785"/>
<dbReference type="EMBL" id="JAMZMK010004258">
    <property type="protein sequence ID" value="KAI7754189.1"/>
    <property type="molecule type" value="Genomic_DNA"/>
</dbReference>
<evidence type="ECO:0000313" key="1">
    <source>
        <dbReference type="EMBL" id="KAI7754189.1"/>
    </source>
</evidence>
<accession>A0AAD5D785</accession>
<dbReference type="Proteomes" id="UP001206925">
    <property type="component" value="Unassembled WGS sequence"/>
</dbReference>